<comment type="similarity">
    <text evidence="11">Belongs to the iron/ascorbate-dependent oxidoreductase family.</text>
</comment>
<dbReference type="InterPro" id="IPR050231">
    <property type="entry name" value="Iron_ascorbate_oxido_reductase"/>
</dbReference>
<dbReference type="Gene3D" id="2.60.120.330">
    <property type="entry name" value="B-lactam Antibiotic, Isopenicillin N Synthase, Chain"/>
    <property type="match status" value="1"/>
</dbReference>
<dbReference type="GO" id="GO:0009693">
    <property type="term" value="P:ethylene biosynthetic process"/>
    <property type="evidence" value="ECO:0007669"/>
    <property type="project" value="UniProtKB-KW"/>
</dbReference>
<evidence type="ECO:0000256" key="9">
    <source>
        <dbReference type="ARBA" id="ARBA00047725"/>
    </source>
</evidence>
<comment type="catalytic activity">
    <reaction evidence="10">
        <text>L-arginine + 2-oxoglutarate + O2 = guanidine + L-glutamate 5-semialdehyde + succinate + CO2</text>
        <dbReference type="Rhea" id="RHEA:31535"/>
        <dbReference type="ChEBI" id="CHEBI:15379"/>
        <dbReference type="ChEBI" id="CHEBI:16526"/>
        <dbReference type="ChEBI" id="CHEBI:16810"/>
        <dbReference type="ChEBI" id="CHEBI:30031"/>
        <dbReference type="ChEBI" id="CHEBI:30087"/>
        <dbReference type="ChEBI" id="CHEBI:32682"/>
        <dbReference type="ChEBI" id="CHEBI:58066"/>
        <dbReference type="EC" id="1.14.20.7"/>
    </reaction>
</comment>
<keyword evidence="6" id="KW-0266">Ethylene biosynthesis</keyword>
<dbReference type="Proteomes" id="UP000029444">
    <property type="component" value="Unassembled WGS sequence"/>
</dbReference>
<dbReference type="STRING" id="1177154.Y5S_01856"/>
<comment type="catalytic activity">
    <reaction evidence="9">
        <text>2-oxoglutarate + O2 + 2 H(+) = ethene + 3 CO2 + H2O</text>
        <dbReference type="Rhea" id="RHEA:31523"/>
        <dbReference type="ChEBI" id="CHEBI:15377"/>
        <dbReference type="ChEBI" id="CHEBI:15378"/>
        <dbReference type="ChEBI" id="CHEBI:15379"/>
        <dbReference type="ChEBI" id="CHEBI:16526"/>
        <dbReference type="ChEBI" id="CHEBI:16810"/>
        <dbReference type="ChEBI" id="CHEBI:18153"/>
        <dbReference type="EC" id="1.13.12.19"/>
    </reaction>
</comment>
<keyword evidence="11" id="KW-0408">Iron</keyword>
<protein>
    <recommendedName>
        <fullName evidence="5">2-oxoglutarate-dependent ethylene/succinate-forming enzyme</fullName>
        <ecNumber evidence="4">1.13.12.19</ecNumber>
        <ecNumber evidence="3">1.14.20.7</ecNumber>
    </recommendedName>
    <alternativeName>
        <fullName evidence="7">2-oxoglutarate dioxygenase (ethylene-forming)</fullName>
    </alternativeName>
    <alternativeName>
        <fullName evidence="8">2-oxoglutarate/L-arginine monooxygenase/decarboxylase (succinate-forming)</fullName>
    </alternativeName>
</protein>
<reference evidence="13 14" key="1">
    <citation type="submission" date="2012-09" db="EMBL/GenBank/DDBJ databases">
        <title>Genome Sequence of alkane-degrading Bacterium Alcanivorax sp. 19-m-6.</title>
        <authorList>
            <person name="Lai Q."/>
            <person name="Shao Z."/>
        </authorList>
    </citation>
    <scope>NUCLEOTIDE SEQUENCE [LARGE SCALE GENOMIC DNA]</scope>
    <source>
        <strain evidence="13 14">19-m-6</strain>
    </source>
</reference>
<proteinExistence type="inferred from homology"/>
<dbReference type="PATRIC" id="fig|1177154.3.peg.1886"/>
<dbReference type="RefSeq" id="WP_052041496.1">
    <property type="nucleotide sequence ID" value="NZ_ARXV01000006.1"/>
</dbReference>
<comment type="caution">
    <text evidence="13">The sequence shown here is derived from an EMBL/GenBank/DDBJ whole genome shotgun (WGS) entry which is preliminary data.</text>
</comment>
<dbReference type="PRINTS" id="PR00682">
    <property type="entry name" value="IPNSYNTHASE"/>
</dbReference>
<gene>
    <name evidence="13" type="ORF">Y5S_01856</name>
</gene>
<comment type="cofactor">
    <cofactor evidence="1">
        <name>Fe(2+)</name>
        <dbReference type="ChEBI" id="CHEBI:29033"/>
    </cofactor>
</comment>
<keyword evidence="11" id="KW-0479">Metal-binding</keyword>
<evidence type="ECO:0000313" key="14">
    <source>
        <dbReference type="Proteomes" id="UP000029444"/>
    </source>
</evidence>
<evidence type="ECO:0000313" key="13">
    <source>
        <dbReference type="EMBL" id="KGD64948.1"/>
    </source>
</evidence>
<dbReference type="Pfam" id="PF14226">
    <property type="entry name" value="DIOX_N"/>
    <property type="match status" value="1"/>
</dbReference>
<evidence type="ECO:0000256" key="6">
    <source>
        <dbReference type="ARBA" id="ARBA00022666"/>
    </source>
</evidence>
<evidence type="ECO:0000256" key="5">
    <source>
        <dbReference type="ARBA" id="ARBA00019045"/>
    </source>
</evidence>
<dbReference type="InterPro" id="IPR005123">
    <property type="entry name" value="Oxoglu/Fe-dep_dioxygenase_dom"/>
</dbReference>
<evidence type="ECO:0000256" key="7">
    <source>
        <dbReference type="ARBA" id="ARBA00031011"/>
    </source>
</evidence>
<keyword evidence="14" id="KW-1185">Reference proteome</keyword>
<dbReference type="Pfam" id="PF03171">
    <property type="entry name" value="2OG-FeII_Oxy"/>
    <property type="match status" value="1"/>
</dbReference>
<evidence type="ECO:0000259" key="12">
    <source>
        <dbReference type="PROSITE" id="PS51471"/>
    </source>
</evidence>
<evidence type="ECO:0000256" key="1">
    <source>
        <dbReference type="ARBA" id="ARBA00001954"/>
    </source>
</evidence>
<dbReference type="eggNOG" id="COG3491">
    <property type="taxonomic scope" value="Bacteria"/>
</dbReference>
<evidence type="ECO:0000256" key="3">
    <source>
        <dbReference type="ARBA" id="ARBA00012293"/>
    </source>
</evidence>
<organism evidence="13 14">
    <name type="scientific">Alcanivorax nanhaiticus</name>
    <dbReference type="NCBI Taxonomy" id="1177154"/>
    <lineage>
        <taxon>Bacteria</taxon>
        <taxon>Pseudomonadati</taxon>
        <taxon>Pseudomonadota</taxon>
        <taxon>Gammaproteobacteria</taxon>
        <taxon>Oceanospirillales</taxon>
        <taxon>Alcanivoracaceae</taxon>
        <taxon>Alcanivorax</taxon>
    </lineage>
</organism>
<dbReference type="SUPFAM" id="SSF51197">
    <property type="entry name" value="Clavaminate synthase-like"/>
    <property type="match status" value="1"/>
</dbReference>
<dbReference type="EC" id="1.13.12.19" evidence="4"/>
<dbReference type="GO" id="GO:0046872">
    <property type="term" value="F:metal ion binding"/>
    <property type="evidence" value="ECO:0007669"/>
    <property type="project" value="UniProtKB-KW"/>
</dbReference>
<feature type="domain" description="Fe2OG dioxygenase" evidence="12">
    <location>
        <begin position="193"/>
        <end position="296"/>
    </location>
</feature>
<dbReference type="EMBL" id="ARXV01000006">
    <property type="protein sequence ID" value="KGD64948.1"/>
    <property type="molecule type" value="Genomic_DNA"/>
</dbReference>
<dbReference type="GO" id="GO:0102276">
    <property type="term" value="F:2-oxoglutarate oxygenase/decarboxylase (ethylene-forming) activity"/>
    <property type="evidence" value="ECO:0007669"/>
    <property type="project" value="UniProtKB-EC"/>
</dbReference>
<accession>A0A095TRB7</accession>
<dbReference type="InterPro" id="IPR026992">
    <property type="entry name" value="DIOX_N"/>
</dbReference>
<sequence>MSDHGKWVSRGKGIRFRVGLSDNVPVIDFSRVLSGDLAERKALAKEIREAATNVGFFYLSNHGISETIIDNAKAAMAAFFDLPHDEKMKIHYKNSPIHRGYVGAGNIKSDREKRGTDMHEAIELAEDLPDTDPDYLRGSKFHGPNIWPEKPPEFRDALATYFEAQLELGRRMLSAFALALDLDEDFFEPLYTRPMSRLRACFYPPQDPDWDIKQLGIGAHKDFEIFTTVWADQPGLQVLATHGDWIDIQPKAGTFVINIGDLMQRWTNDIFLSRPHRVINLNTEKRYSLAQFFGVDYDVEFDAFPTIKAAEQRAKYPSISCGAHIEERVGKAYYSET</sequence>
<name>A0A095TRB7_9GAMM</name>
<comment type="pathway">
    <text evidence="2">Alkene biosynthesis; ethylene biosynthesis via 2-oxoglutarate.</text>
</comment>
<dbReference type="EC" id="1.14.20.7" evidence="3"/>
<evidence type="ECO:0000256" key="8">
    <source>
        <dbReference type="ARBA" id="ARBA00031282"/>
    </source>
</evidence>
<dbReference type="InterPro" id="IPR027443">
    <property type="entry name" value="IPNS-like_sf"/>
</dbReference>
<dbReference type="AlphaFoldDB" id="A0A095TRB7"/>
<evidence type="ECO:0000256" key="4">
    <source>
        <dbReference type="ARBA" id="ARBA00012531"/>
    </source>
</evidence>
<evidence type="ECO:0000256" key="11">
    <source>
        <dbReference type="RuleBase" id="RU003682"/>
    </source>
</evidence>
<dbReference type="OrthoDB" id="21825at2"/>
<keyword evidence="11" id="KW-0560">Oxidoreductase</keyword>
<dbReference type="InterPro" id="IPR044861">
    <property type="entry name" value="IPNS-like_FE2OG_OXY"/>
</dbReference>
<dbReference type="PANTHER" id="PTHR47990">
    <property type="entry name" value="2-OXOGLUTARATE (2OG) AND FE(II)-DEPENDENT OXYGENASE SUPERFAMILY PROTEIN-RELATED"/>
    <property type="match status" value="1"/>
</dbReference>
<dbReference type="PROSITE" id="PS51471">
    <property type="entry name" value="FE2OG_OXY"/>
    <property type="match status" value="1"/>
</dbReference>
<evidence type="ECO:0000256" key="2">
    <source>
        <dbReference type="ARBA" id="ARBA00004767"/>
    </source>
</evidence>
<evidence type="ECO:0000256" key="10">
    <source>
        <dbReference type="ARBA" id="ARBA00049359"/>
    </source>
</evidence>